<feature type="compositionally biased region" description="Basic residues" evidence="1">
    <location>
        <begin position="1"/>
        <end position="14"/>
    </location>
</feature>
<keyword evidence="3" id="KW-1185">Reference proteome</keyword>
<reference evidence="2" key="1">
    <citation type="submission" date="2021-06" db="EMBL/GenBank/DDBJ databases">
        <title>Comparative genomics, transcriptomics and evolutionary studies reveal genomic signatures of adaptation to plant cell wall in hemibiotrophic fungi.</title>
        <authorList>
            <consortium name="DOE Joint Genome Institute"/>
            <person name="Baroncelli R."/>
            <person name="Diaz J.F."/>
            <person name="Benocci T."/>
            <person name="Peng M."/>
            <person name="Battaglia E."/>
            <person name="Haridas S."/>
            <person name="Andreopoulos W."/>
            <person name="Labutti K."/>
            <person name="Pangilinan J."/>
            <person name="Floch G.L."/>
            <person name="Makela M.R."/>
            <person name="Henrissat B."/>
            <person name="Grigoriev I.V."/>
            <person name="Crouch J.A."/>
            <person name="De Vries R.P."/>
            <person name="Sukno S.A."/>
            <person name="Thon M.R."/>
        </authorList>
    </citation>
    <scope>NUCLEOTIDE SEQUENCE</scope>
    <source>
        <strain evidence="2">CBS 125086</strain>
    </source>
</reference>
<evidence type="ECO:0000256" key="1">
    <source>
        <dbReference type="SAM" id="MobiDB-lite"/>
    </source>
</evidence>
<dbReference type="RefSeq" id="XP_060410189.1">
    <property type="nucleotide sequence ID" value="XM_060552751.1"/>
</dbReference>
<accession>A0AAD8V0V0</accession>
<protein>
    <submittedName>
        <fullName evidence="2">Uncharacterized protein</fullName>
    </submittedName>
</protein>
<proteinExistence type="predicted"/>
<evidence type="ECO:0000313" key="3">
    <source>
        <dbReference type="Proteomes" id="UP001230504"/>
    </source>
</evidence>
<dbReference type="Proteomes" id="UP001230504">
    <property type="component" value="Unassembled WGS sequence"/>
</dbReference>
<gene>
    <name evidence="2" type="ORF">LY79DRAFT_362654</name>
</gene>
<evidence type="ECO:0000313" key="2">
    <source>
        <dbReference type="EMBL" id="KAK1574693.1"/>
    </source>
</evidence>
<comment type="caution">
    <text evidence="2">The sequence shown here is derived from an EMBL/GenBank/DDBJ whole genome shotgun (WGS) entry which is preliminary data.</text>
</comment>
<feature type="region of interest" description="Disordered" evidence="1">
    <location>
        <begin position="1"/>
        <end position="26"/>
    </location>
</feature>
<sequence>MHRGPLNSPRRRAQRSSQNSADVPPPWTLVMEYGCTAEQPSLTRKELTTSWVAIRYVQRCVTTRPREFDRLRRRPSWKPPKFEGRLGPIASEGLTSPPRLHARLESRQAYEYRKSSSDGGHTEDTQQAFAAGASGRCMNFVRKPRQYKIRISAVQSTKREDSKRTEIPSDVCHVLELRRRLENVIKEAGLRTHEPFGGPLEVKTNVRWFREVQSRPAS</sequence>
<name>A0AAD8V0V0_9PEZI</name>
<dbReference type="GeneID" id="85436991"/>
<organism evidence="2 3">
    <name type="scientific">Colletotrichum navitas</name>
    <dbReference type="NCBI Taxonomy" id="681940"/>
    <lineage>
        <taxon>Eukaryota</taxon>
        <taxon>Fungi</taxon>
        <taxon>Dikarya</taxon>
        <taxon>Ascomycota</taxon>
        <taxon>Pezizomycotina</taxon>
        <taxon>Sordariomycetes</taxon>
        <taxon>Hypocreomycetidae</taxon>
        <taxon>Glomerellales</taxon>
        <taxon>Glomerellaceae</taxon>
        <taxon>Colletotrichum</taxon>
        <taxon>Colletotrichum graminicola species complex</taxon>
    </lineage>
</organism>
<dbReference type="EMBL" id="JAHLJV010000072">
    <property type="protein sequence ID" value="KAK1574693.1"/>
    <property type="molecule type" value="Genomic_DNA"/>
</dbReference>
<dbReference type="AlphaFoldDB" id="A0AAD8V0V0"/>